<keyword evidence="8" id="KW-1185">Reference proteome</keyword>
<evidence type="ECO:0000313" key="8">
    <source>
        <dbReference type="Proteomes" id="UP000225379"/>
    </source>
</evidence>
<feature type="short sequence motif" description="GXSXG" evidence="4">
    <location>
        <begin position="63"/>
        <end position="67"/>
    </location>
</feature>
<feature type="active site" description="Nucleophile" evidence="4">
    <location>
        <position position="65"/>
    </location>
</feature>
<proteinExistence type="predicted"/>
<dbReference type="PROSITE" id="PS51635">
    <property type="entry name" value="PNPLA"/>
    <property type="match status" value="1"/>
</dbReference>
<gene>
    <name evidence="7" type="ORF">CRT60_27400</name>
</gene>
<feature type="short sequence motif" description="DGA/G" evidence="4">
    <location>
        <begin position="180"/>
        <end position="182"/>
    </location>
</feature>
<feature type="compositionally biased region" description="Gly residues" evidence="5">
    <location>
        <begin position="10"/>
        <end position="23"/>
    </location>
</feature>
<dbReference type="Proteomes" id="UP000225379">
    <property type="component" value="Unassembled WGS sequence"/>
</dbReference>
<feature type="domain" description="PNPLA" evidence="6">
    <location>
        <begin position="32"/>
        <end position="193"/>
    </location>
</feature>
<dbReference type="PANTHER" id="PTHR14226">
    <property type="entry name" value="NEUROPATHY TARGET ESTERASE/SWISS CHEESE D.MELANOGASTER"/>
    <property type="match status" value="1"/>
</dbReference>
<dbReference type="PANTHER" id="PTHR14226:SF76">
    <property type="entry name" value="NTE FAMILY PROTEIN RSSA"/>
    <property type="match status" value="1"/>
</dbReference>
<evidence type="ECO:0000259" key="6">
    <source>
        <dbReference type="PROSITE" id="PS51635"/>
    </source>
</evidence>
<evidence type="ECO:0000256" key="4">
    <source>
        <dbReference type="PROSITE-ProRule" id="PRU01161"/>
    </source>
</evidence>
<dbReference type="SUPFAM" id="SSF52151">
    <property type="entry name" value="FabD/lysophospholipase-like"/>
    <property type="match status" value="1"/>
</dbReference>
<comment type="caution">
    <text evidence="4">Lacks conserved residue(s) required for the propagation of feature annotation.</text>
</comment>
<dbReference type="InterPro" id="IPR002641">
    <property type="entry name" value="PNPLA_dom"/>
</dbReference>
<dbReference type="GO" id="GO:0016787">
    <property type="term" value="F:hydrolase activity"/>
    <property type="evidence" value="ECO:0007669"/>
    <property type="project" value="UniProtKB-UniRule"/>
</dbReference>
<dbReference type="EMBL" id="PDKW01000043">
    <property type="protein sequence ID" value="PGH53598.1"/>
    <property type="molecule type" value="Genomic_DNA"/>
</dbReference>
<feature type="active site" description="Proton acceptor" evidence="4">
    <location>
        <position position="180"/>
    </location>
</feature>
<accession>A0A2B8B7S3</accession>
<feature type="region of interest" description="Disordered" evidence="5">
    <location>
        <begin position="1"/>
        <end position="23"/>
    </location>
</feature>
<evidence type="ECO:0000256" key="5">
    <source>
        <dbReference type="SAM" id="MobiDB-lite"/>
    </source>
</evidence>
<reference evidence="8" key="1">
    <citation type="submission" date="2017-10" db="EMBL/GenBank/DDBJ databases">
        <authorList>
            <person name="Kravchenko I.K."/>
            <person name="Grouzdev D.S."/>
        </authorList>
    </citation>
    <scope>NUCLEOTIDE SEQUENCE [LARGE SCALE GENOMIC DNA]</scope>
    <source>
        <strain evidence="8">B2</strain>
    </source>
</reference>
<dbReference type="InterPro" id="IPR016035">
    <property type="entry name" value="Acyl_Trfase/lysoPLipase"/>
</dbReference>
<name>A0A2B8B7S3_9PROT</name>
<organism evidence="7 8">
    <name type="scientific">Azospirillum palustre</name>
    <dbReference type="NCBI Taxonomy" id="2044885"/>
    <lineage>
        <taxon>Bacteria</taxon>
        <taxon>Pseudomonadati</taxon>
        <taxon>Pseudomonadota</taxon>
        <taxon>Alphaproteobacteria</taxon>
        <taxon>Rhodospirillales</taxon>
        <taxon>Azospirillaceae</taxon>
        <taxon>Azospirillum</taxon>
    </lineage>
</organism>
<keyword evidence="1 4" id="KW-0378">Hydrolase</keyword>
<sequence>MPNGTSLNGGINGVNTGGNTGGGSARRPRIGLALGGGVARGWAHIGVLRALKRYGIEADIVCGSSVGALVGGVHLAGKLDTLEEWVRTLTRMKIVGYLDLRLRQGGGLISGDRLLAELRLHLGDVRIEELPCPYAAVTTDLVTGHEVWLQRGELVDAMRASFSLPGVFPPVSIDGRWMIDGALVNPVPVSACRALGAQMVIAVNLAGDILGKARKPGSSVPTAAGFDLLRLVEDETPGHRAPSGIGALTRRIFRRDYEGPSLFGVMVSSLSIVTDRITRSRLAGDPPDVHIVPRLGHIGLTEFDRADDCIREGEAAVERVLPELHDALAVFATGPRESTRAPVRD</sequence>
<dbReference type="GO" id="GO:0016042">
    <property type="term" value="P:lipid catabolic process"/>
    <property type="evidence" value="ECO:0007669"/>
    <property type="project" value="UniProtKB-UniRule"/>
</dbReference>
<dbReference type="Gene3D" id="3.40.1090.10">
    <property type="entry name" value="Cytosolic phospholipase A2 catalytic domain"/>
    <property type="match status" value="2"/>
</dbReference>
<dbReference type="OrthoDB" id="5290098at2"/>
<evidence type="ECO:0000256" key="3">
    <source>
        <dbReference type="ARBA" id="ARBA00023098"/>
    </source>
</evidence>
<keyword evidence="3 4" id="KW-0443">Lipid metabolism</keyword>
<dbReference type="Pfam" id="PF01734">
    <property type="entry name" value="Patatin"/>
    <property type="match status" value="1"/>
</dbReference>
<protein>
    <submittedName>
        <fullName evidence="7">Lysophospholipase</fullName>
    </submittedName>
</protein>
<evidence type="ECO:0000313" key="7">
    <source>
        <dbReference type="EMBL" id="PGH53598.1"/>
    </source>
</evidence>
<keyword evidence="2 4" id="KW-0442">Lipid degradation</keyword>
<dbReference type="InterPro" id="IPR050301">
    <property type="entry name" value="NTE"/>
</dbReference>
<evidence type="ECO:0000256" key="1">
    <source>
        <dbReference type="ARBA" id="ARBA00022801"/>
    </source>
</evidence>
<evidence type="ECO:0000256" key="2">
    <source>
        <dbReference type="ARBA" id="ARBA00022963"/>
    </source>
</evidence>
<dbReference type="RefSeq" id="WP_098739660.1">
    <property type="nucleotide sequence ID" value="NZ_PDKW01000043.1"/>
</dbReference>
<comment type="caution">
    <text evidence="7">The sequence shown here is derived from an EMBL/GenBank/DDBJ whole genome shotgun (WGS) entry which is preliminary data.</text>
</comment>
<dbReference type="AlphaFoldDB" id="A0A2B8B7S3"/>